<feature type="signal peptide" evidence="1">
    <location>
        <begin position="1"/>
        <end position="24"/>
    </location>
</feature>
<dbReference type="EMBL" id="JANFFA010000002">
    <property type="protein sequence ID" value="MDQ2094341.1"/>
    <property type="molecule type" value="Genomic_DNA"/>
</dbReference>
<evidence type="ECO:0000256" key="1">
    <source>
        <dbReference type="SAM" id="SignalP"/>
    </source>
</evidence>
<proteinExistence type="predicted"/>
<keyword evidence="1" id="KW-0732">Signal</keyword>
<dbReference type="AlphaFoldDB" id="A0AAJ1X5A4"/>
<accession>A0AAJ1X5A4</accession>
<dbReference type="RefSeq" id="WP_317625942.1">
    <property type="nucleotide sequence ID" value="NZ_JANFFA010000002.1"/>
</dbReference>
<organism evidence="2 3">
    <name type="scientific">Rhodalgimonas zhirmunskyi</name>
    <dbReference type="NCBI Taxonomy" id="2964767"/>
    <lineage>
        <taxon>Bacteria</taxon>
        <taxon>Pseudomonadati</taxon>
        <taxon>Pseudomonadota</taxon>
        <taxon>Alphaproteobacteria</taxon>
        <taxon>Rhodobacterales</taxon>
        <taxon>Roseobacteraceae</taxon>
        <taxon>Rhodalgimonas</taxon>
    </lineage>
</organism>
<name>A0AAJ1X5A4_9RHOB</name>
<gene>
    <name evidence="2" type="ORF">NOI20_09480</name>
</gene>
<reference evidence="2" key="2">
    <citation type="submission" date="2023-04" db="EMBL/GenBank/DDBJ databases">
        <title>'Rhodoalgimonas zhirmunskyi' gen. nov., isolated from a red alga.</title>
        <authorList>
            <person name="Nedashkovskaya O.I."/>
            <person name="Otstavnykh N.Y."/>
            <person name="Bystritskaya E.P."/>
            <person name="Balabanova L.A."/>
            <person name="Isaeva M.P."/>
        </authorList>
    </citation>
    <scope>NUCLEOTIDE SEQUENCE</scope>
    <source>
        <strain evidence="2">10Alg 79</strain>
    </source>
</reference>
<evidence type="ECO:0000313" key="3">
    <source>
        <dbReference type="Proteomes" id="UP001227162"/>
    </source>
</evidence>
<dbReference type="Proteomes" id="UP001227162">
    <property type="component" value="Unassembled WGS sequence"/>
</dbReference>
<comment type="caution">
    <text evidence="2">The sequence shown here is derived from an EMBL/GenBank/DDBJ whole genome shotgun (WGS) entry which is preliminary data.</text>
</comment>
<feature type="chain" id="PRO_5042544221" evidence="1">
    <location>
        <begin position="25"/>
        <end position="104"/>
    </location>
</feature>
<keyword evidence="3" id="KW-1185">Reference proteome</keyword>
<sequence>MLIKRVVATGLAIGAVMTAIPAHADEAMDCASRGQVIDRLQEHYAEQLTAGGLNEGAMIEVWASTKTGTFTVLRTDAGGMTCIMATGTDWFAARDATAPLGVKG</sequence>
<protein>
    <submittedName>
        <fullName evidence="2">Uncharacterized protein</fullName>
    </submittedName>
</protein>
<evidence type="ECO:0000313" key="2">
    <source>
        <dbReference type="EMBL" id="MDQ2094341.1"/>
    </source>
</evidence>
<reference evidence="2" key="1">
    <citation type="submission" date="2022-07" db="EMBL/GenBank/DDBJ databases">
        <authorList>
            <person name="Otstavnykh N."/>
            <person name="Isaeva M."/>
            <person name="Bystritskaya E."/>
        </authorList>
    </citation>
    <scope>NUCLEOTIDE SEQUENCE</scope>
    <source>
        <strain evidence="2">10Alg 79</strain>
    </source>
</reference>